<dbReference type="EMBL" id="LCIQ01000037">
    <property type="protein sequence ID" value="KKT59553.1"/>
    <property type="molecule type" value="Genomic_DNA"/>
</dbReference>
<dbReference type="PATRIC" id="fig|1618437.3.peg.757"/>
<reference evidence="1 2" key="1">
    <citation type="journal article" date="2015" name="Nature">
        <title>rRNA introns, odd ribosomes, and small enigmatic genomes across a large radiation of phyla.</title>
        <authorList>
            <person name="Brown C.T."/>
            <person name="Hug L.A."/>
            <person name="Thomas B.C."/>
            <person name="Sharon I."/>
            <person name="Castelle C.J."/>
            <person name="Singh A."/>
            <person name="Wilkins M.J."/>
            <person name="Williams K.H."/>
            <person name="Banfield J.F."/>
        </authorList>
    </citation>
    <scope>NUCLEOTIDE SEQUENCE [LARGE SCALE GENOMIC DNA]</scope>
</reference>
<evidence type="ECO:0000313" key="1">
    <source>
        <dbReference type="EMBL" id="KKT59553.1"/>
    </source>
</evidence>
<organism evidence="1 2">
    <name type="scientific">Candidatus Gottesmanbacteria bacterium GW2011_GWA1_44_24b</name>
    <dbReference type="NCBI Taxonomy" id="1618437"/>
    <lineage>
        <taxon>Bacteria</taxon>
        <taxon>Candidatus Gottesmaniibacteriota</taxon>
    </lineage>
</organism>
<accession>A0A0G1IKY3</accession>
<evidence type="ECO:0000313" key="2">
    <source>
        <dbReference type="Proteomes" id="UP000034521"/>
    </source>
</evidence>
<gene>
    <name evidence="1" type="ORF">UW52_C0037G0001</name>
</gene>
<protein>
    <submittedName>
        <fullName evidence="1">Uncharacterized protein</fullName>
    </submittedName>
</protein>
<name>A0A0G1IKY3_9BACT</name>
<feature type="non-terminal residue" evidence="1">
    <location>
        <position position="1"/>
    </location>
</feature>
<dbReference type="Proteomes" id="UP000034521">
    <property type="component" value="Unassembled WGS sequence"/>
</dbReference>
<proteinExistence type="predicted"/>
<dbReference type="AlphaFoldDB" id="A0A0G1IKY3"/>
<sequence>IHPTPDRYYRLFLDWMPLSDKPAIPVAPQQLDTIVRKGFTVVEWGGLKQ</sequence>
<comment type="caution">
    <text evidence="1">The sequence shown here is derived from an EMBL/GenBank/DDBJ whole genome shotgun (WGS) entry which is preliminary data.</text>
</comment>